<dbReference type="Proteomes" id="UP000008694">
    <property type="component" value="Unassembled WGS sequence"/>
</dbReference>
<name>D7LIX8_ARALL</name>
<evidence type="ECO:0000313" key="2">
    <source>
        <dbReference type="Proteomes" id="UP000008694"/>
    </source>
</evidence>
<dbReference type="HOGENOM" id="CLU_2187531_0_0_1"/>
<organism evidence="2">
    <name type="scientific">Arabidopsis lyrata subsp. lyrata</name>
    <name type="common">Lyre-leaved rock-cress</name>
    <dbReference type="NCBI Taxonomy" id="81972"/>
    <lineage>
        <taxon>Eukaryota</taxon>
        <taxon>Viridiplantae</taxon>
        <taxon>Streptophyta</taxon>
        <taxon>Embryophyta</taxon>
        <taxon>Tracheophyta</taxon>
        <taxon>Spermatophyta</taxon>
        <taxon>Magnoliopsida</taxon>
        <taxon>eudicotyledons</taxon>
        <taxon>Gunneridae</taxon>
        <taxon>Pentapetalae</taxon>
        <taxon>rosids</taxon>
        <taxon>malvids</taxon>
        <taxon>Brassicales</taxon>
        <taxon>Brassicaceae</taxon>
        <taxon>Camelineae</taxon>
        <taxon>Arabidopsis</taxon>
    </lineage>
</organism>
<dbReference type="AlphaFoldDB" id="D7LIX8"/>
<dbReference type="Gramene" id="Al_scaffold_0004_525">
    <property type="protein sequence ID" value="Al_scaffold_0004_525"/>
    <property type="gene ID" value="Al_scaffold_0004_525"/>
</dbReference>
<reference evidence="2" key="1">
    <citation type="journal article" date="2011" name="Nat. Genet.">
        <title>The Arabidopsis lyrata genome sequence and the basis of rapid genome size change.</title>
        <authorList>
            <person name="Hu T.T."/>
            <person name="Pattyn P."/>
            <person name="Bakker E.G."/>
            <person name="Cao J."/>
            <person name="Cheng J.-F."/>
            <person name="Clark R.M."/>
            <person name="Fahlgren N."/>
            <person name="Fawcett J.A."/>
            <person name="Grimwood J."/>
            <person name="Gundlach H."/>
            <person name="Haberer G."/>
            <person name="Hollister J.D."/>
            <person name="Ossowski S."/>
            <person name="Ottilar R.P."/>
            <person name="Salamov A.A."/>
            <person name="Schneeberger K."/>
            <person name="Spannagl M."/>
            <person name="Wang X."/>
            <person name="Yang L."/>
            <person name="Nasrallah M.E."/>
            <person name="Bergelson J."/>
            <person name="Carrington J.C."/>
            <person name="Gaut B.S."/>
            <person name="Schmutz J."/>
            <person name="Mayer K.F.X."/>
            <person name="Van de Peer Y."/>
            <person name="Grigoriev I.V."/>
            <person name="Nordborg M."/>
            <person name="Weigel D."/>
            <person name="Guo Y.-L."/>
        </authorList>
    </citation>
    <scope>NUCLEOTIDE SEQUENCE [LARGE SCALE GENOMIC DNA]</scope>
    <source>
        <strain evidence="2">cv. MN47</strain>
    </source>
</reference>
<gene>
    <name evidence="1" type="ORF">ARALYDRAFT_667806</name>
</gene>
<dbReference type="EMBL" id="GL348716">
    <property type="protein sequence ID" value="EFH56886.1"/>
    <property type="molecule type" value="Genomic_DNA"/>
</dbReference>
<accession>D7LIX8</accession>
<evidence type="ECO:0000313" key="1">
    <source>
        <dbReference type="EMBL" id="EFH56886.1"/>
    </source>
</evidence>
<keyword evidence="2" id="KW-1185">Reference proteome</keyword>
<proteinExistence type="predicted"/>
<protein>
    <submittedName>
        <fullName evidence="1">Predicted protein</fullName>
    </submittedName>
</protein>
<sequence>MEFFSLYTPNGTALRFNCSSEAIYELISKQSIFLMRLIKLPNTTMCGFQRPLSLNKLEFTVKHGDFFTFKPNQRGGTLALRLSVENPEEDEECSSEASEVVSCHWTKHG</sequence>